<dbReference type="InterPro" id="IPR001444">
    <property type="entry name" value="Flag_bb_rod_N"/>
</dbReference>
<feature type="domain" description="Flagellar basal body rod protein N-terminal" evidence="7">
    <location>
        <begin position="5"/>
        <end position="34"/>
    </location>
</feature>
<dbReference type="EMBL" id="SJTG01000004">
    <property type="protein sequence ID" value="TCI07721.1"/>
    <property type="molecule type" value="Genomic_DNA"/>
</dbReference>
<dbReference type="Pfam" id="PF22638">
    <property type="entry name" value="FlgK_D1"/>
    <property type="match status" value="1"/>
</dbReference>
<dbReference type="GO" id="GO:0044780">
    <property type="term" value="P:bacterial-type flagellum assembly"/>
    <property type="evidence" value="ECO:0007669"/>
    <property type="project" value="InterPro"/>
</dbReference>
<dbReference type="Pfam" id="PF21158">
    <property type="entry name" value="flgK_1st_1"/>
    <property type="match status" value="1"/>
</dbReference>
<evidence type="ECO:0000259" key="10">
    <source>
        <dbReference type="Pfam" id="PF22638"/>
    </source>
</evidence>
<keyword evidence="12" id="KW-1185">Reference proteome</keyword>
<evidence type="ECO:0000259" key="8">
    <source>
        <dbReference type="Pfam" id="PF06429"/>
    </source>
</evidence>
<dbReference type="NCBIfam" id="TIGR02492">
    <property type="entry name" value="flgK_ends"/>
    <property type="match status" value="1"/>
</dbReference>
<dbReference type="InterPro" id="IPR002371">
    <property type="entry name" value="FlgK"/>
</dbReference>
<dbReference type="Pfam" id="PF06429">
    <property type="entry name" value="Flg_bbr_C"/>
    <property type="match status" value="1"/>
</dbReference>
<dbReference type="Pfam" id="PF00460">
    <property type="entry name" value="Flg_bb_rod"/>
    <property type="match status" value="1"/>
</dbReference>
<name>A0A4R0YMM4_9GAMM</name>
<dbReference type="GO" id="GO:0009424">
    <property type="term" value="C:bacterial-type flagellum hook"/>
    <property type="evidence" value="ECO:0007669"/>
    <property type="project" value="InterPro"/>
</dbReference>
<sequence length="625" mass="64065">MADLLSTGVSGLLASQIGLATVSHNVANVNTDGYSRQVVQFSARPGQSMGQYYIGTGVNTTAVQRAYSQYLNTALWQASGDQSRAAVYQSLTAQLNNQLSGTTNLQSSLDAFYGALNDVSNSPADSAARSTLLARAGALASTFQSLSTQFNQLSTQSQRQLSDTVNQINSDSKSIAQLNEQIRSAYASGKGEPSDLLDQRDALIKKVSSQVGVSVVEQGDHTVSLFVGNGQALVNGVHASELATAQNAYDPTQLEVVAKDTGMVLTGQLGGGALGAILDFRANVLQPAQNQLGRAAVAMAQAFNAQHAQGMDLNGDMGGDFFSVGSPVVQLNSGNTGTATVSASVSDVSQLTAKDYVMRYDGTNWSLQDTAGNNIAMKGTGTAADPFTADGLSIVVGAGAAQGDSFKISPTSQAAGGFKSVITDPNKIAAAAPVVASKASGNTGSGTLDGISVSDPTNPNIKNTVNIVFTSATTYSVDGGPDQTFTAGQPITVNGWTLKLGGTPAANDSFTVKANANARGDNSNALTLTNVANLGVLDGGNTSVGRAYGQLTSQVGSAGSLAKDALSTQNSIYNQALATQQSVSGVNIDEEAASLVRYQQAYQASAQVIQTANQIFNALLSAVQS</sequence>
<dbReference type="InterPro" id="IPR049119">
    <property type="entry name" value="FlgK_D2-like"/>
</dbReference>
<dbReference type="PANTHER" id="PTHR30033:SF1">
    <property type="entry name" value="FLAGELLAR HOOK-ASSOCIATED PROTEIN 1"/>
    <property type="match status" value="1"/>
</dbReference>
<keyword evidence="11" id="KW-0282">Flagellum</keyword>
<organism evidence="11 12">
    <name type="scientific">Dyella soli</name>
    <dbReference type="NCBI Taxonomy" id="522319"/>
    <lineage>
        <taxon>Bacteria</taxon>
        <taxon>Pseudomonadati</taxon>
        <taxon>Pseudomonadota</taxon>
        <taxon>Gammaproteobacteria</taxon>
        <taxon>Lysobacterales</taxon>
        <taxon>Rhodanobacteraceae</taxon>
        <taxon>Dyella</taxon>
    </lineage>
</organism>
<evidence type="ECO:0000313" key="12">
    <source>
        <dbReference type="Proteomes" id="UP000291822"/>
    </source>
</evidence>
<dbReference type="AlphaFoldDB" id="A0A4R0YMM4"/>
<feature type="domain" description="Flagellar basal-body/hook protein C-terminal" evidence="8">
    <location>
        <begin position="583"/>
        <end position="621"/>
    </location>
</feature>
<dbReference type="SUPFAM" id="SSF64518">
    <property type="entry name" value="Phase 1 flagellin"/>
    <property type="match status" value="2"/>
</dbReference>
<gene>
    <name evidence="11" type="primary">flgK</name>
    <name evidence="11" type="ORF">EZM97_23865</name>
</gene>
<keyword evidence="6" id="KW-0975">Bacterial flagellum</keyword>
<dbReference type="PRINTS" id="PR01005">
    <property type="entry name" value="FLGHOOKAP1"/>
</dbReference>
<comment type="subcellular location">
    <subcellularLocation>
        <location evidence="1">Bacterial flagellum</location>
    </subcellularLocation>
    <subcellularLocation>
        <location evidence="2">Secreted</location>
    </subcellularLocation>
</comment>
<comment type="caution">
    <text evidence="11">The sequence shown here is derived from an EMBL/GenBank/DDBJ whole genome shotgun (WGS) entry which is preliminary data.</text>
</comment>
<evidence type="ECO:0000259" key="9">
    <source>
        <dbReference type="Pfam" id="PF21158"/>
    </source>
</evidence>
<dbReference type="InterPro" id="IPR053927">
    <property type="entry name" value="FlgK_helical"/>
</dbReference>
<proteinExistence type="inferred from homology"/>
<evidence type="ECO:0000259" key="7">
    <source>
        <dbReference type="Pfam" id="PF00460"/>
    </source>
</evidence>
<dbReference type="GO" id="GO:0005576">
    <property type="term" value="C:extracellular region"/>
    <property type="evidence" value="ECO:0007669"/>
    <property type="project" value="UniProtKB-SubCell"/>
</dbReference>
<feature type="domain" description="Flagellar hook-associated protein FlgK helical" evidence="10">
    <location>
        <begin position="94"/>
        <end position="322"/>
    </location>
</feature>
<dbReference type="PANTHER" id="PTHR30033">
    <property type="entry name" value="FLAGELLAR HOOK-ASSOCIATED PROTEIN 1"/>
    <property type="match status" value="1"/>
</dbReference>
<evidence type="ECO:0000256" key="2">
    <source>
        <dbReference type="ARBA" id="ARBA00004613"/>
    </source>
</evidence>
<dbReference type="RefSeq" id="WP_131152337.1">
    <property type="nucleotide sequence ID" value="NZ_SJTG01000004.1"/>
</dbReference>
<keyword evidence="11" id="KW-0966">Cell projection</keyword>
<evidence type="ECO:0000256" key="3">
    <source>
        <dbReference type="ARBA" id="ARBA00009677"/>
    </source>
</evidence>
<evidence type="ECO:0000256" key="5">
    <source>
        <dbReference type="ARBA" id="ARBA00022525"/>
    </source>
</evidence>
<protein>
    <recommendedName>
        <fullName evidence="4">Flagellar hook-associated protein 1</fullName>
    </recommendedName>
</protein>
<dbReference type="InterPro" id="IPR010930">
    <property type="entry name" value="Flg_bb/hook_C_dom"/>
</dbReference>
<reference evidence="11 12" key="1">
    <citation type="submission" date="2019-02" db="EMBL/GenBank/DDBJ databases">
        <title>Dyella amyloliquefaciens sp. nov., isolated from forest soil.</title>
        <authorList>
            <person name="Gao Z.-H."/>
            <person name="Qiu L.-H."/>
        </authorList>
    </citation>
    <scope>NUCLEOTIDE SEQUENCE [LARGE SCALE GENOMIC DNA]</scope>
    <source>
        <strain evidence="11 12">KACC 12747</strain>
    </source>
</reference>
<evidence type="ECO:0000256" key="4">
    <source>
        <dbReference type="ARBA" id="ARBA00016244"/>
    </source>
</evidence>
<comment type="similarity">
    <text evidence="3">Belongs to the flagella basal body rod proteins family.</text>
</comment>
<evidence type="ECO:0000313" key="11">
    <source>
        <dbReference type="EMBL" id="TCI07721.1"/>
    </source>
</evidence>
<keyword evidence="11" id="KW-0969">Cilium</keyword>
<dbReference type="GO" id="GO:0005198">
    <property type="term" value="F:structural molecule activity"/>
    <property type="evidence" value="ECO:0007669"/>
    <property type="project" value="InterPro"/>
</dbReference>
<evidence type="ECO:0000256" key="6">
    <source>
        <dbReference type="ARBA" id="ARBA00023143"/>
    </source>
</evidence>
<keyword evidence="5" id="KW-0964">Secreted</keyword>
<accession>A0A4R0YMM4</accession>
<evidence type="ECO:0000256" key="1">
    <source>
        <dbReference type="ARBA" id="ARBA00004365"/>
    </source>
</evidence>
<feature type="domain" description="Flagellar hook-associated protein 1 D2-like" evidence="9">
    <location>
        <begin position="332"/>
        <end position="410"/>
    </location>
</feature>
<dbReference type="Proteomes" id="UP000291822">
    <property type="component" value="Unassembled WGS sequence"/>
</dbReference>